<dbReference type="OrthoDB" id="787137at2759"/>
<comment type="subcellular location">
    <subcellularLocation>
        <location evidence="1">Nucleus</location>
    </subcellularLocation>
</comment>
<dbReference type="InterPro" id="IPR016181">
    <property type="entry name" value="Acyl_CoA_acyltransferase"/>
</dbReference>
<evidence type="ECO:0000256" key="11">
    <source>
        <dbReference type="PIRSR" id="PIRSR602717-51"/>
    </source>
</evidence>
<comment type="function">
    <text evidence="10">Catalytic component of the NuA4 histone acetyltransferase (HAT) complex which is involved in epigenetic transcriptional activation of selected genes principally by acetylation of nucleosomal histones H4, H3, H2B, H2A and H2A variant H2A.Z. Acetylates histone H4 to form H4K5ac, H4K8ac, H4K12ac and H4K16ac, histone H3 to form H3K14ac, and histone H2A to form H2AK4ac and H2AK7ac. The NuA4 complex is involved in the DNA damage response and is required for chromosome segregation. The NuA4 complex plays a direct role in repair of DNA double-strand breaks (DSBs) through homologous recombination. Recruitment to promoters depends on H3K4me. Also acetylates non-histone proteins. In addition to protein acetyltransferase, can use different acyl-CoA substrates, such as 2-hydroxyisobutanoyl-CoA (2-hydroxyisobutyryl-CoA) or (2E)-butenoyl-CoA (crotonyl-CoA), and is able to mediate protein 2-hydroxyisobutyrylation and crotonylation, respectively.</text>
</comment>
<keyword evidence="3" id="KW-0479">Metal-binding</keyword>
<dbReference type="Gene3D" id="3.30.60.60">
    <property type="entry name" value="N-acetyl transferase-like"/>
    <property type="match status" value="1"/>
</dbReference>
<keyword evidence="8" id="KW-0539">Nucleus</keyword>
<evidence type="ECO:0000256" key="4">
    <source>
        <dbReference type="ARBA" id="ARBA00022771"/>
    </source>
</evidence>
<keyword evidence="15" id="KW-1185">Reference proteome</keyword>
<feature type="region of interest" description="Disordered" evidence="12">
    <location>
        <begin position="287"/>
        <end position="319"/>
    </location>
</feature>
<gene>
    <name evidence="14" type="ORF">CSUB01_06593</name>
</gene>
<evidence type="ECO:0000256" key="10">
    <source>
        <dbReference type="ARBA" id="ARBA00045805"/>
    </source>
</evidence>
<evidence type="ECO:0000256" key="12">
    <source>
        <dbReference type="SAM" id="MobiDB-lite"/>
    </source>
</evidence>
<proteinExistence type="predicted"/>
<feature type="compositionally biased region" description="Basic and acidic residues" evidence="12">
    <location>
        <begin position="133"/>
        <end position="142"/>
    </location>
</feature>
<feature type="compositionally biased region" description="Low complexity" evidence="12">
    <location>
        <begin position="51"/>
        <end position="63"/>
    </location>
</feature>
<feature type="region of interest" description="Disordered" evidence="12">
    <location>
        <begin position="609"/>
        <end position="659"/>
    </location>
</feature>
<dbReference type="PANTHER" id="PTHR10615">
    <property type="entry name" value="HISTONE ACETYLTRANSFERASE"/>
    <property type="match status" value="1"/>
</dbReference>
<evidence type="ECO:0000313" key="15">
    <source>
        <dbReference type="Proteomes" id="UP000027238"/>
    </source>
</evidence>
<dbReference type="Gene3D" id="3.40.630.30">
    <property type="match status" value="1"/>
</dbReference>
<evidence type="ECO:0000313" key="14">
    <source>
        <dbReference type="EMBL" id="KDN63374.1"/>
    </source>
</evidence>
<evidence type="ECO:0000259" key="13">
    <source>
        <dbReference type="PROSITE" id="PS51726"/>
    </source>
</evidence>
<dbReference type="Pfam" id="PF01853">
    <property type="entry name" value="MOZ_SAS"/>
    <property type="match status" value="1"/>
</dbReference>
<evidence type="ECO:0000256" key="7">
    <source>
        <dbReference type="ARBA" id="ARBA00023163"/>
    </source>
</evidence>
<dbReference type="STRING" id="1173701.A0A066X6R6"/>
<dbReference type="GO" id="GO:0035267">
    <property type="term" value="C:NuA4 histone acetyltransferase complex"/>
    <property type="evidence" value="ECO:0007669"/>
    <property type="project" value="TreeGrafter"/>
</dbReference>
<feature type="active site" description="Proton donor/acceptor" evidence="11">
    <location>
        <position position="538"/>
    </location>
</feature>
<dbReference type="InterPro" id="IPR002717">
    <property type="entry name" value="HAT_MYST-type"/>
</dbReference>
<dbReference type="Proteomes" id="UP000027238">
    <property type="component" value="Unassembled WGS sequence"/>
</dbReference>
<protein>
    <submittedName>
        <fullName evidence="14">Putative MOZ/SAS family protein</fullName>
    </submittedName>
</protein>
<feature type="region of interest" description="Disordered" evidence="12">
    <location>
        <begin position="1"/>
        <end position="146"/>
    </location>
</feature>
<dbReference type="SUPFAM" id="SSF55729">
    <property type="entry name" value="Acyl-CoA N-acyltransferases (Nat)"/>
    <property type="match status" value="1"/>
</dbReference>
<reference evidence="15" key="1">
    <citation type="journal article" date="2014" name="Genome Announc.">
        <title>Draft genome sequence of Colletotrichum sublineola, a destructive pathogen of cultivated sorghum.</title>
        <authorList>
            <person name="Baroncelli R."/>
            <person name="Sanz-Martin J.M."/>
            <person name="Rech G.E."/>
            <person name="Sukno S.A."/>
            <person name="Thon M.R."/>
        </authorList>
    </citation>
    <scope>NUCLEOTIDE SEQUENCE [LARGE SCALE GENOMIC DNA]</scope>
    <source>
        <strain evidence="15">TX430BB</strain>
    </source>
</reference>
<keyword evidence="4" id="KW-0863">Zinc-finger</keyword>
<dbReference type="OMA" id="WITPEDC"/>
<evidence type="ECO:0000256" key="3">
    <source>
        <dbReference type="ARBA" id="ARBA00022723"/>
    </source>
</evidence>
<keyword evidence="9" id="KW-0012">Acyltransferase</keyword>
<keyword evidence="5" id="KW-0862">Zinc</keyword>
<dbReference type="GO" id="GO:0005634">
    <property type="term" value="C:nucleus"/>
    <property type="evidence" value="ECO:0007669"/>
    <property type="project" value="UniProtKB-SubCell"/>
</dbReference>
<evidence type="ECO:0000256" key="6">
    <source>
        <dbReference type="ARBA" id="ARBA00023015"/>
    </source>
</evidence>
<dbReference type="HOGENOM" id="CLU_011815_0_0_1"/>
<dbReference type="PROSITE" id="PS51726">
    <property type="entry name" value="MYST_HAT"/>
    <property type="match status" value="1"/>
</dbReference>
<dbReference type="GO" id="GO:0006355">
    <property type="term" value="P:regulation of DNA-templated transcription"/>
    <property type="evidence" value="ECO:0007669"/>
    <property type="project" value="InterPro"/>
</dbReference>
<dbReference type="PANTHER" id="PTHR10615:SF219">
    <property type="entry name" value="HISTONE ACETYLTRANSFERASE KAT5"/>
    <property type="match status" value="1"/>
</dbReference>
<name>A0A066X6R6_COLSU</name>
<dbReference type="GO" id="GO:0046972">
    <property type="term" value="F:histone H4K16 acetyltransferase activity"/>
    <property type="evidence" value="ECO:0007669"/>
    <property type="project" value="TreeGrafter"/>
</dbReference>
<comment type="caution">
    <text evidence="14">The sequence shown here is derived from an EMBL/GenBank/DDBJ whole genome shotgun (WGS) entry which is preliminary data.</text>
</comment>
<dbReference type="GO" id="GO:0008270">
    <property type="term" value="F:zinc ion binding"/>
    <property type="evidence" value="ECO:0007669"/>
    <property type="project" value="UniProtKB-KW"/>
</dbReference>
<keyword evidence="7" id="KW-0804">Transcription</keyword>
<evidence type="ECO:0000256" key="5">
    <source>
        <dbReference type="ARBA" id="ARBA00022833"/>
    </source>
</evidence>
<dbReference type="AlphaFoldDB" id="A0A066X6R6"/>
<organism evidence="14 15">
    <name type="scientific">Colletotrichum sublineola</name>
    <name type="common">Sorghum anthracnose fungus</name>
    <dbReference type="NCBI Taxonomy" id="1173701"/>
    <lineage>
        <taxon>Eukaryota</taxon>
        <taxon>Fungi</taxon>
        <taxon>Dikarya</taxon>
        <taxon>Ascomycota</taxon>
        <taxon>Pezizomycotina</taxon>
        <taxon>Sordariomycetes</taxon>
        <taxon>Hypocreomycetidae</taxon>
        <taxon>Glomerellales</taxon>
        <taxon>Glomerellaceae</taxon>
        <taxon>Colletotrichum</taxon>
        <taxon>Colletotrichum graminicola species complex</taxon>
    </lineage>
</organism>
<feature type="region of interest" description="Disordered" evidence="12">
    <location>
        <begin position="175"/>
        <end position="195"/>
    </location>
</feature>
<feature type="compositionally biased region" description="Acidic residues" evidence="12">
    <location>
        <begin position="633"/>
        <end position="653"/>
    </location>
</feature>
<feature type="domain" description="MYST-type HAT" evidence="13">
    <location>
        <begin position="253"/>
        <end position="617"/>
    </location>
</feature>
<dbReference type="EMBL" id="JMSE01001236">
    <property type="protein sequence ID" value="KDN63374.1"/>
    <property type="molecule type" value="Genomic_DNA"/>
</dbReference>
<feature type="compositionally biased region" description="Polar residues" evidence="12">
    <location>
        <begin position="119"/>
        <end position="129"/>
    </location>
</feature>
<keyword evidence="2" id="KW-0808">Transferase</keyword>
<keyword evidence="6" id="KW-0805">Transcription regulation</keyword>
<evidence type="ECO:0000256" key="9">
    <source>
        <dbReference type="ARBA" id="ARBA00023315"/>
    </source>
</evidence>
<feature type="compositionally biased region" description="Low complexity" evidence="12">
    <location>
        <begin position="303"/>
        <end position="314"/>
    </location>
</feature>
<sequence>MAPVKRKRPPHDEPALPPPPTTPAAFAAAPAESTTRRATRQTPILPPPIPTSATTSQPQSQSLGPVAVAEEKLPGGRRPSTSRPHLPTKISETPIPIPKPPSSSTGYPLAHHPLPPVQPTSQQTLSSALPESRATRQRRESAVDAPVMAAKEAKENVRPVTLVAPKITYQVPQTQLHRTGSLVRPSPPTGQPPITQHFRPVSTRPYYTIPTTVTAVPVPVPPTSSSTPSKPALAAPVTATTVAPRTTDKSLPRTDRNIDKVMLGNICFRAWYPSYYGKEVLGDAAGARGGAGSKNSHSHDAAGAHSGNSGAGAKNNHRKSADAPMLDRLYVCPVCFKYSKELLAWWGHVRVCERAGRVPGRKVYVHPRGRRLVRKEIARMTGKKTNVAPKFTEEYVTDEGEWSVWEVDGEQDVVSDSTVVITFYSKDAVLTQTPLQLFCQNLSLFAKLFLDNKSVFFDVRGFNYFLLVYTPPPKLNSPDPPPRPHIVGFFSKEKMSWDNNNLACILVFPPWQRKGLGALLMGVSYEISRREGVVGGPEKPISELGRKGYKRFWGGEVARWLLSCPTNGRGGEGDAEPALLVDLEDCSRATWIALEDCLATLREMGVVVEAGRGPGKPPPKPKKKRKSAGTESMDGEEGDEDVEMEEPEPEPESLPDLPRVKVDKAAVWAWVAANGISLEKVCDPDGFVEGYAIKKPDVEEDIQRLS</sequence>
<dbReference type="eggNOG" id="KOG2747">
    <property type="taxonomic scope" value="Eukaryota"/>
</dbReference>
<accession>A0A066X6R6</accession>
<evidence type="ECO:0000256" key="2">
    <source>
        <dbReference type="ARBA" id="ARBA00022679"/>
    </source>
</evidence>
<dbReference type="InterPro" id="IPR050603">
    <property type="entry name" value="MYST_HAT"/>
</dbReference>
<evidence type="ECO:0000256" key="8">
    <source>
        <dbReference type="ARBA" id="ARBA00023242"/>
    </source>
</evidence>
<evidence type="ECO:0000256" key="1">
    <source>
        <dbReference type="ARBA" id="ARBA00004123"/>
    </source>
</evidence>